<protein>
    <submittedName>
        <fullName evidence="2">Uncharacterized protein</fullName>
    </submittedName>
</protein>
<reference evidence="2 3" key="1">
    <citation type="journal article" date="2019" name="Environ. Microbiol.">
        <title>At the nexus of three kingdoms: the genome of the mycorrhizal fungus Gigaspora margarita provides insights into plant, endobacterial and fungal interactions.</title>
        <authorList>
            <person name="Venice F."/>
            <person name="Ghignone S."/>
            <person name="Salvioli di Fossalunga A."/>
            <person name="Amselem J."/>
            <person name="Novero M."/>
            <person name="Xianan X."/>
            <person name="Sedzielewska Toro K."/>
            <person name="Morin E."/>
            <person name="Lipzen A."/>
            <person name="Grigoriev I.V."/>
            <person name="Henrissat B."/>
            <person name="Martin F.M."/>
            <person name="Bonfante P."/>
        </authorList>
    </citation>
    <scope>NUCLEOTIDE SEQUENCE [LARGE SCALE GENOMIC DNA]</scope>
    <source>
        <strain evidence="2 3">BEG34</strain>
    </source>
</reference>
<comment type="caution">
    <text evidence="2">The sequence shown here is derived from an EMBL/GenBank/DDBJ whole genome shotgun (WGS) entry which is preliminary data.</text>
</comment>
<accession>A0A8H4A7T2</accession>
<feature type="region of interest" description="Disordered" evidence="1">
    <location>
        <begin position="126"/>
        <end position="152"/>
    </location>
</feature>
<organism evidence="2 3">
    <name type="scientific">Gigaspora margarita</name>
    <dbReference type="NCBI Taxonomy" id="4874"/>
    <lineage>
        <taxon>Eukaryota</taxon>
        <taxon>Fungi</taxon>
        <taxon>Fungi incertae sedis</taxon>
        <taxon>Mucoromycota</taxon>
        <taxon>Glomeromycotina</taxon>
        <taxon>Glomeromycetes</taxon>
        <taxon>Diversisporales</taxon>
        <taxon>Gigasporaceae</taxon>
        <taxon>Gigaspora</taxon>
    </lineage>
</organism>
<gene>
    <name evidence="2" type="ORF">F8M41_001477</name>
</gene>
<dbReference type="AlphaFoldDB" id="A0A8H4A7T2"/>
<evidence type="ECO:0000256" key="1">
    <source>
        <dbReference type="SAM" id="MobiDB-lite"/>
    </source>
</evidence>
<proteinExistence type="predicted"/>
<feature type="compositionally biased region" description="Basic residues" evidence="1">
    <location>
        <begin position="136"/>
        <end position="152"/>
    </location>
</feature>
<sequence length="152" mass="17812">MEEPTSRTSDRIYKTVYEVKKNENKGEKIKIELFMTYLKPVIVDYTDGTKDPEDCWTRIGVEKILKMTKYAKINLGERKKKITKISSEREALSRVYEKKVLELDYDIEAIKNFKNSSIQLGDQFQGSIKENSGKNNNRKKITKKKLNHISKE</sequence>
<evidence type="ECO:0000313" key="2">
    <source>
        <dbReference type="EMBL" id="KAF0455198.1"/>
    </source>
</evidence>
<dbReference type="EMBL" id="WTPW01001115">
    <property type="protein sequence ID" value="KAF0455198.1"/>
    <property type="molecule type" value="Genomic_DNA"/>
</dbReference>
<name>A0A8H4A7T2_GIGMA</name>
<evidence type="ECO:0000313" key="3">
    <source>
        <dbReference type="Proteomes" id="UP000439903"/>
    </source>
</evidence>
<keyword evidence="3" id="KW-1185">Reference proteome</keyword>
<dbReference type="Proteomes" id="UP000439903">
    <property type="component" value="Unassembled WGS sequence"/>
</dbReference>